<protein>
    <submittedName>
        <fullName evidence="1">Uncharacterized protein</fullName>
    </submittedName>
</protein>
<proteinExistence type="predicted"/>
<evidence type="ECO:0000313" key="2">
    <source>
        <dbReference type="Proteomes" id="UP000557566"/>
    </source>
</evidence>
<dbReference type="Proteomes" id="UP000557566">
    <property type="component" value="Unassembled WGS sequence"/>
</dbReference>
<keyword evidence="2" id="KW-1185">Reference proteome</keyword>
<name>A0A8H4V6D5_9HYPO</name>
<dbReference type="OrthoDB" id="4920403at2759"/>
<dbReference type="EMBL" id="JAAVMX010000005">
    <property type="protein sequence ID" value="KAF4509330.1"/>
    <property type="molecule type" value="Genomic_DNA"/>
</dbReference>
<organism evidence="1 2">
    <name type="scientific">Ophiocordyceps sinensis</name>
    <dbReference type="NCBI Taxonomy" id="72228"/>
    <lineage>
        <taxon>Eukaryota</taxon>
        <taxon>Fungi</taxon>
        <taxon>Dikarya</taxon>
        <taxon>Ascomycota</taxon>
        <taxon>Pezizomycotina</taxon>
        <taxon>Sordariomycetes</taxon>
        <taxon>Hypocreomycetidae</taxon>
        <taxon>Hypocreales</taxon>
        <taxon>Ophiocordycipitaceae</taxon>
        <taxon>Ophiocordyceps</taxon>
    </lineage>
</organism>
<sequence>MRVSTSIIYISEHKPPHKRSCSRGTSEAPKRHRALPIRHCHVVNRKTIPNKKADPEGYFQYVAEKLTASAVTQTYHYMVEGGLQYGLLTTGEMIVFLRINWDEPETLLFHLAEPGAETVTHSPHDAFLCTAVGQYLAFSLMALQSSPHRQEDRQNATAKLKPSLEDFGRVRAGNVS</sequence>
<evidence type="ECO:0000313" key="1">
    <source>
        <dbReference type="EMBL" id="KAF4509330.1"/>
    </source>
</evidence>
<accession>A0A8H4V6D5</accession>
<dbReference type="AlphaFoldDB" id="A0A8H4V6D5"/>
<gene>
    <name evidence="1" type="ORF">G6O67_005594</name>
</gene>
<comment type="caution">
    <text evidence="1">The sequence shown here is derived from an EMBL/GenBank/DDBJ whole genome shotgun (WGS) entry which is preliminary data.</text>
</comment>
<reference evidence="1 2" key="1">
    <citation type="journal article" date="2020" name="Genome Biol. Evol.">
        <title>A new high-quality draft genome assembly of the Chinese cordyceps Ophiocordyceps sinensis.</title>
        <authorList>
            <person name="Shu R."/>
            <person name="Zhang J."/>
            <person name="Meng Q."/>
            <person name="Zhang H."/>
            <person name="Zhou G."/>
            <person name="Li M."/>
            <person name="Wu P."/>
            <person name="Zhao Y."/>
            <person name="Chen C."/>
            <person name="Qin Q."/>
        </authorList>
    </citation>
    <scope>NUCLEOTIDE SEQUENCE [LARGE SCALE GENOMIC DNA]</scope>
    <source>
        <strain evidence="1 2">IOZ07</strain>
    </source>
</reference>